<feature type="transmembrane region" description="Helical" evidence="1">
    <location>
        <begin position="60"/>
        <end position="78"/>
    </location>
</feature>
<keyword evidence="1" id="KW-0472">Membrane</keyword>
<evidence type="ECO:0000256" key="1">
    <source>
        <dbReference type="SAM" id="Phobius"/>
    </source>
</evidence>
<keyword evidence="1" id="KW-1133">Transmembrane helix</keyword>
<evidence type="ECO:0000313" key="2">
    <source>
        <dbReference type="EMBL" id="CDG81715.1"/>
    </source>
</evidence>
<dbReference type="Proteomes" id="UP000027604">
    <property type="component" value="Chromosome I"/>
</dbReference>
<dbReference type="InterPro" id="IPR009495">
    <property type="entry name" value="NrsF"/>
</dbReference>
<accession>W0V259</accession>
<gene>
    <name evidence="2" type="ORF">GJA_1060</name>
</gene>
<dbReference type="KEGG" id="jag:GJA_1060"/>
<dbReference type="OrthoDB" id="6059252at2"/>
<proteinExistence type="predicted"/>
<keyword evidence="3" id="KW-1185">Reference proteome</keyword>
<dbReference type="Pfam" id="PF06532">
    <property type="entry name" value="NrsF"/>
    <property type="match status" value="1"/>
</dbReference>
<feature type="transmembrane region" description="Helical" evidence="1">
    <location>
        <begin position="25"/>
        <end position="45"/>
    </location>
</feature>
<evidence type="ECO:0008006" key="4">
    <source>
        <dbReference type="Google" id="ProtNLM"/>
    </source>
</evidence>
<dbReference type="AlphaFoldDB" id="W0V259"/>
<sequence length="211" mass="23030">MKTEELIDFLAAGSETAVPHGVFKWLAKALAAGAVGALLVMLLGWGPRPDLASAFATAPFLWRMAFMLSVIAIAYFLTSRLARPGLSSRHEWLLVAAPFIVAWLIAAQVLLAAPERHALLFGATWKSCSLNIAAISIPVWLALMWSIRGLATTRFRITGFVAGFLAGAIAALVYCFTCDEMSVPFWSLWFFIGMLLPAIAGALCSRWILRW</sequence>
<dbReference type="eggNOG" id="COG4944">
    <property type="taxonomic scope" value="Bacteria"/>
</dbReference>
<organism evidence="2 3">
    <name type="scientific">Janthinobacterium agaricidamnosum NBRC 102515 = DSM 9628</name>
    <dbReference type="NCBI Taxonomy" id="1349767"/>
    <lineage>
        <taxon>Bacteria</taxon>
        <taxon>Pseudomonadati</taxon>
        <taxon>Pseudomonadota</taxon>
        <taxon>Betaproteobacteria</taxon>
        <taxon>Burkholderiales</taxon>
        <taxon>Oxalobacteraceae</taxon>
        <taxon>Janthinobacterium</taxon>
    </lineage>
</organism>
<feature type="transmembrane region" description="Helical" evidence="1">
    <location>
        <begin position="155"/>
        <end position="174"/>
    </location>
</feature>
<dbReference type="EMBL" id="HG322949">
    <property type="protein sequence ID" value="CDG81715.1"/>
    <property type="molecule type" value="Genomic_DNA"/>
</dbReference>
<dbReference type="HOGENOM" id="CLU_097826_1_0_4"/>
<evidence type="ECO:0000313" key="3">
    <source>
        <dbReference type="Proteomes" id="UP000027604"/>
    </source>
</evidence>
<dbReference type="PATRIC" id="fig|1349767.4.peg.2787"/>
<dbReference type="STRING" id="1349767.GJA_1060"/>
<keyword evidence="1" id="KW-0812">Transmembrane</keyword>
<reference evidence="2 3" key="1">
    <citation type="journal article" date="2015" name="Genome Announc.">
        <title>Genome Sequence of Mushroom Soft-Rot Pathogen Janthinobacterium agaricidamnosum.</title>
        <authorList>
            <person name="Graupner K."/>
            <person name="Lackner G."/>
            <person name="Hertweck C."/>
        </authorList>
    </citation>
    <scope>NUCLEOTIDE SEQUENCE [LARGE SCALE GENOMIC DNA]</scope>
    <source>
        <strain evidence="3">NBRC 102515 / DSM 9628</strain>
    </source>
</reference>
<feature type="transmembrane region" description="Helical" evidence="1">
    <location>
        <begin position="186"/>
        <end position="209"/>
    </location>
</feature>
<dbReference type="RefSeq" id="WP_038489386.1">
    <property type="nucleotide sequence ID" value="NZ_BCTH01000029.1"/>
</dbReference>
<name>W0V259_9BURK</name>
<feature type="transmembrane region" description="Helical" evidence="1">
    <location>
        <begin position="90"/>
        <end position="111"/>
    </location>
</feature>
<protein>
    <recommendedName>
        <fullName evidence="4">Transmembrane protein</fullName>
    </recommendedName>
</protein>
<feature type="transmembrane region" description="Helical" evidence="1">
    <location>
        <begin position="123"/>
        <end position="143"/>
    </location>
</feature>